<keyword evidence="3" id="KW-1185">Reference proteome</keyword>
<feature type="region of interest" description="Disordered" evidence="1">
    <location>
        <begin position="186"/>
        <end position="221"/>
    </location>
</feature>
<name>A0A1L0B2N1_9ASCO</name>
<gene>
    <name evidence="2" type="ORF">HGUI_02276</name>
</gene>
<protein>
    <submittedName>
        <fullName evidence="2">Uncharacterized protein</fullName>
    </submittedName>
</protein>
<dbReference type="Proteomes" id="UP000183365">
    <property type="component" value="Unassembled WGS sequence"/>
</dbReference>
<dbReference type="AlphaFoldDB" id="A0A1L0B2N1"/>
<feature type="compositionally biased region" description="Basic and acidic residues" evidence="1">
    <location>
        <begin position="121"/>
        <end position="132"/>
    </location>
</feature>
<evidence type="ECO:0000313" key="2">
    <source>
        <dbReference type="EMBL" id="SGZ40076.1"/>
    </source>
</evidence>
<evidence type="ECO:0000256" key="1">
    <source>
        <dbReference type="SAM" id="MobiDB-lite"/>
    </source>
</evidence>
<sequence length="262" mass="31008">MGYLDTLKKLNKPSQKKIVSAKPSSTIDEEDDRIRLLKIAKRQIDPLDIKTDLLPEDYKPVIPRHIIERNLEKKTKELKKMNSKFKNSGNSSMHQDESNIIKQRLINKYKSKNPKNPKPVVETKEHTPEKKMSFKEMMKLAEGNKKHEIKPVEKKVIKESENKINKKSRFLNREKINEQKRLEAFKNQEKLLSKAKPHEIKKDDKSNESEEKENEFEYTPTGFDLLMEEELEAEEIARREDVKEAKLLKKRALEKQKLKNRH</sequence>
<dbReference type="OrthoDB" id="3973333at2759"/>
<organism evidence="2 3">
    <name type="scientific">Hanseniaspora guilliermondii</name>
    <dbReference type="NCBI Taxonomy" id="56406"/>
    <lineage>
        <taxon>Eukaryota</taxon>
        <taxon>Fungi</taxon>
        <taxon>Dikarya</taxon>
        <taxon>Ascomycota</taxon>
        <taxon>Saccharomycotina</taxon>
        <taxon>Saccharomycetes</taxon>
        <taxon>Saccharomycodales</taxon>
        <taxon>Saccharomycodaceae</taxon>
        <taxon>Hanseniaspora</taxon>
    </lineage>
</organism>
<feature type="region of interest" description="Disordered" evidence="1">
    <location>
        <begin position="108"/>
        <end position="132"/>
    </location>
</feature>
<feature type="compositionally biased region" description="Basic and acidic residues" evidence="1">
    <location>
        <begin position="186"/>
        <end position="209"/>
    </location>
</feature>
<reference evidence="3" key="1">
    <citation type="submission" date="2016-11" db="EMBL/GenBank/DDBJ databases">
        <authorList>
            <person name="Guldener U."/>
        </authorList>
    </citation>
    <scope>NUCLEOTIDE SEQUENCE [LARGE SCALE GENOMIC DNA]</scope>
</reference>
<dbReference type="VEuPathDB" id="FungiDB:HGUI_02276"/>
<dbReference type="EMBL" id="FQNF01000038">
    <property type="protein sequence ID" value="SGZ40076.1"/>
    <property type="molecule type" value="Genomic_DNA"/>
</dbReference>
<accession>A0A1L0B2N1</accession>
<proteinExistence type="predicted"/>
<evidence type="ECO:0000313" key="3">
    <source>
        <dbReference type="Proteomes" id="UP000183365"/>
    </source>
</evidence>